<reference evidence="2" key="1">
    <citation type="submission" date="2022-11" db="EMBL/GenBank/DDBJ databases">
        <title>The characterization of three novel Bacteroidetes species and genomic analysis of their roles in tidal elemental geochemical cycles.</title>
        <authorList>
            <person name="Ma K.-J."/>
        </authorList>
    </citation>
    <scope>NUCLEOTIDE SEQUENCE</scope>
    <source>
        <strain evidence="2">M415</strain>
    </source>
</reference>
<organism evidence="2 3">
    <name type="scientific">Lentiprolixibacter aurantiacus</name>
    <dbReference type="NCBI Taxonomy" id="2993939"/>
    <lineage>
        <taxon>Bacteria</taxon>
        <taxon>Pseudomonadati</taxon>
        <taxon>Bacteroidota</taxon>
        <taxon>Flavobacteriia</taxon>
        <taxon>Flavobacteriales</taxon>
        <taxon>Flavobacteriaceae</taxon>
        <taxon>Lentiprolixibacter</taxon>
    </lineage>
</organism>
<evidence type="ECO:0000259" key="1">
    <source>
        <dbReference type="Pfam" id="PF00483"/>
    </source>
</evidence>
<evidence type="ECO:0000313" key="2">
    <source>
        <dbReference type="EMBL" id="MCX2718541.1"/>
    </source>
</evidence>
<evidence type="ECO:0000313" key="3">
    <source>
        <dbReference type="Proteomes" id="UP001207116"/>
    </source>
</evidence>
<dbReference type="PIRSF" id="PIRSF028162">
    <property type="entry name" value="BcbE_prd"/>
    <property type="match status" value="1"/>
</dbReference>
<keyword evidence="3" id="KW-1185">Reference proteome</keyword>
<proteinExistence type="predicted"/>
<accession>A0AAE3MJ53</accession>
<dbReference type="SUPFAM" id="SSF53448">
    <property type="entry name" value="Nucleotide-diphospho-sugar transferases"/>
    <property type="match status" value="1"/>
</dbReference>
<dbReference type="Pfam" id="PF00483">
    <property type="entry name" value="NTP_transferase"/>
    <property type="match status" value="1"/>
</dbReference>
<dbReference type="CDD" id="cd04183">
    <property type="entry name" value="GT2_BcE_like"/>
    <property type="match status" value="1"/>
</dbReference>
<gene>
    <name evidence="2" type="ORF">OO016_02905</name>
</gene>
<comment type="caution">
    <text evidence="2">The sequence shown here is derived from an EMBL/GenBank/DDBJ whole genome shotgun (WGS) entry which is preliminary data.</text>
</comment>
<dbReference type="Proteomes" id="UP001207116">
    <property type="component" value="Unassembled WGS sequence"/>
</dbReference>
<dbReference type="InterPro" id="IPR029044">
    <property type="entry name" value="Nucleotide-diphossugar_trans"/>
</dbReference>
<dbReference type="EMBL" id="JAPFQP010000001">
    <property type="protein sequence ID" value="MCX2718541.1"/>
    <property type="molecule type" value="Genomic_DNA"/>
</dbReference>
<dbReference type="PANTHER" id="PTHR42883:SF2">
    <property type="entry name" value="THYMIDYLYLTRANSFERASE"/>
    <property type="match status" value="1"/>
</dbReference>
<dbReference type="InterPro" id="IPR016873">
    <property type="entry name" value="Caps_polysacc_synth_BcbE_prd"/>
</dbReference>
<dbReference type="Gene3D" id="3.90.550.10">
    <property type="entry name" value="Spore Coat Polysaccharide Biosynthesis Protein SpsA, Chain A"/>
    <property type="match status" value="1"/>
</dbReference>
<protein>
    <submittedName>
        <fullName evidence="2">Glycosyltransferase family 2 protein</fullName>
    </submittedName>
</protein>
<dbReference type="AlphaFoldDB" id="A0AAE3MJ53"/>
<sequence length="245" mass="28037">MEHRKLDVLIPLAGTSIFFNESNYPFPKPLIEVNGKPMIQLVLEQLNSMEIVEKFIFVLNSEDCRKFHLDSVLRLLTDNRCEIIKLDKTTKGAACSVLMAIDEINPEKELLICNGDQIIEEDYNDIIGHFRTDDYDAGVVTFNSVHPRWSYVRLDKKGEIIETAEKRPLSNSAIAGFYYFKKGQMFVDAAMKMIEKGASVNDAYYIAPTLNELVLQNCKLGVYAIENEKYHSFYSPQNIKAYESI</sequence>
<dbReference type="InterPro" id="IPR005835">
    <property type="entry name" value="NTP_transferase_dom"/>
</dbReference>
<dbReference type="RefSeq" id="WP_266010679.1">
    <property type="nucleotide sequence ID" value="NZ_JAPFQP010000001.1"/>
</dbReference>
<dbReference type="PANTHER" id="PTHR42883">
    <property type="entry name" value="GLUCOSE-1-PHOSPHATE THYMIDYLTRANSFERASE"/>
    <property type="match status" value="1"/>
</dbReference>
<name>A0AAE3MJ53_9FLAO</name>
<feature type="domain" description="Nucleotidyl transferase" evidence="1">
    <location>
        <begin position="27"/>
        <end position="202"/>
    </location>
</feature>